<dbReference type="OrthoDB" id="6077228at2759"/>
<dbReference type="HOGENOM" id="CLU_650978_0_0_1"/>
<evidence type="ECO:0000313" key="2">
    <source>
        <dbReference type="EMBL" id="ESP02652.1"/>
    </source>
</evidence>
<accession>V4BA34</accession>
<organism evidence="2 3">
    <name type="scientific">Lottia gigantea</name>
    <name type="common">Giant owl limpet</name>
    <dbReference type="NCBI Taxonomy" id="225164"/>
    <lineage>
        <taxon>Eukaryota</taxon>
        <taxon>Metazoa</taxon>
        <taxon>Spiralia</taxon>
        <taxon>Lophotrochozoa</taxon>
        <taxon>Mollusca</taxon>
        <taxon>Gastropoda</taxon>
        <taxon>Patellogastropoda</taxon>
        <taxon>Lottioidea</taxon>
        <taxon>Lottiidae</taxon>
        <taxon>Lottia</taxon>
    </lineage>
</organism>
<dbReference type="GeneID" id="20250588"/>
<dbReference type="OMA" id="WTENEYA"/>
<name>V4BA34_LOTGI</name>
<gene>
    <name evidence="2" type="ORF">LOTGIDRAFT_237883</name>
</gene>
<protein>
    <recommendedName>
        <fullName evidence="4">SAM domain-containing protein</fullName>
    </recommendedName>
</protein>
<dbReference type="InterPro" id="IPR052281">
    <property type="entry name" value="GAREM"/>
</dbReference>
<dbReference type="SUPFAM" id="SSF47769">
    <property type="entry name" value="SAM/Pointed domain"/>
    <property type="match status" value="1"/>
</dbReference>
<dbReference type="AlphaFoldDB" id="V4BA34"/>
<dbReference type="STRING" id="225164.V4BA34"/>
<dbReference type="PANTHER" id="PTHR14454">
    <property type="entry name" value="GRB2-ASSOCIATED AND REGULATOR OF MAPK PROTEIN FAMILY MEMBER"/>
    <property type="match status" value="1"/>
</dbReference>
<dbReference type="InterPro" id="IPR013761">
    <property type="entry name" value="SAM/pointed_sf"/>
</dbReference>
<evidence type="ECO:0008006" key="4">
    <source>
        <dbReference type="Google" id="ProtNLM"/>
    </source>
</evidence>
<dbReference type="KEGG" id="lgi:LOTGIDRAFT_237883"/>
<dbReference type="CTD" id="20250588"/>
<feature type="region of interest" description="Disordered" evidence="1">
    <location>
        <begin position="253"/>
        <end position="308"/>
    </location>
</feature>
<dbReference type="Proteomes" id="UP000030746">
    <property type="component" value="Unassembled WGS sequence"/>
</dbReference>
<dbReference type="Gene3D" id="1.10.150.50">
    <property type="entry name" value="Transcription Factor, Ets-1"/>
    <property type="match status" value="1"/>
</dbReference>
<evidence type="ECO:0000256" key="1">
    <source>
        <dbReference type="SAM" id="MobiDB-lite"/>
    </source>
</evidence>
<evidence type="ECO:0000313" key="3">
    <source>
        <dbReference type="Proteomes" id="UP000030746"/>
    </source>
</evidence>
<feature type="compositionally biased region" description="Polar residues" evidence="1">
    <location>
        <begin position="256"/>
        <end position="267"/>
    </location>
</feature>
<dbReference type="RefSeq" id="XP_009046673.1">
    <property type="nucleotide sequence ID" value="XM_009048425.1"/>
</dbReference>
<dbReference type="PANTHER" id="PTHR14454:SF11">
    <property type="entry name" value="SERRANO, ISOFORM F"/>
    <property type="match status" value="1"/>
</dbReference>
<sequence>MNIPPEPLTKDVQRFIRFTNEDNDMEVMEFYERYGRKLPLLMIVTIGNYADTDLETFSGDQTFRLAHISRQKRVIARDIKGRYLTIPANFPMKFRTVRGRKNVGDVQTLARILEDNELPCIVQFAASAKAEFKIGANNTKCFNFGNIVLTEIYDEKYFLANCVDSAGMMLERVVLVPLYVKEISVAAVNGIMNGDEQDFKNFQIGLNKAAEKFHFDLESGNNDIAMLPEDCEMITSNNIYDYIDPKSFVDIKRRQSSTSSASDNVDVSQPDEKPALPPRQTVRKTSSTPLSPKSPVSGGKSKTKCDSEPDEAFFSGGSIFQNPDMHHRPRQGQFSGDEMSISGGSIGSFCPTDFVLEFCISDISEALTKLHLDKYVKPLKEAQIDGPLLLTLDEPTLVEDFKMKTYEAKKLLLFAKTGHIPK</sequence>
<proteinExistence type="predicted"/>
<reference evidence="2 3" key="1">
    <citation type="journal article" date="2013" name="Nature">
        <title>Insights into bilaterian evolution from three spiralian genomes.</title>
        <authorList>
            <person name="Simakov O."/>
            <person name="Marletaz F."/>
            <person name="Cho S.J."/>
            <person name="Edsinger-Gonzales E."/>
            <person name="Havlak P."/>
            <person name="Hellsten U."/>
            <person name="Kuo D.H."/>
            <person name="Larsson T."/>
            <person name="Lv J."/>
            <person name="Arendt D."/>
            <person name="Savage R."/>
            <person name="Osoegawa K."/>
            <person name="de Jong P."/>
            <person name="Grimwood J."/>
            <person name="Chapman J.A."/>
            <person name="Shapiro H."/>
            <person name="Aerts A."/>
            <person name="Otillar R.P."/>
            <person name="Terry A.Y."/>
            <person name="Boore J.L."/>
            <person name="Grigoriev I.V."/>
            <person name="Lindberg D.R."/>
            <person name="Seaver E.C."/>
            <person name="Weisblat D.A."/>
            <person name="Putnam N.H."/>
            <person name="Rokhsar D.S."/>
        </authorList>
    </citation>
    <scope>NUCLEOTIDE SEQUENCE [LARGE SCALE GENOMIC DNA]</scope>
</reference>
<dbReference type="EMBL" id="KB200149">
    <property type="protein sequence ID" value="ESP02652.1"/>
    <property type="molecule type" value="Genomic_DNA"/>
</dbReference>
<feature type="compositionally biased region" description="Low complexity" evidence="1">
    <location>
        <begin position="284"/>
        <end position="300"/>
    </location>
</feature>
<keyword evidence="3" id="KW-1185">Reference proteome</keyword>